<reference evidence="8" key="1">
    <citation type="submission" date="2016-04" db="EMBL/GenBank/DDBJ databases">
        <authorList>
            <person name="Evans L.H."/>
            <person name="Alamgir A."/>
            <person name="Owens N."/>
            <person name="Weber N.D."/>
            <person name="Virtaneva K."/>
            <person name="Barbian K."/>
            <person name="Babar A."/>
            <person name="Rosenke K."/>
        </authorList>
    </citation>
    <scope>NUCLEOTIDE SEQUENCE</scope>
    <source>
        <strain evidence="8">92-2</strain>
    </source>
</reference>
<evidence type="ECO:0000256" key="1">
    <source>
        <dbReference type="ARBA" id="ARBA00004651"/>
    </source>
</evidence>
<evidence type="ECO:0000256" key="6">
    <source>
        <dbReference type="SAM" id="Phobius"/>
    </source>
</evidence>
<dbReference type="Pfam" id="PF00884">
    <property type="entry name" value="Sulfatase"/>
    <property type="match status" value="1"/>
</dbReference>
<sequence length="492" mass="55524">MNFRAIKEWLPFFFLVSLTAAISTFCQIWSIHPSAPIIGINFLASLAVLSFANKKTCVIIFLLQCISSIILTSASSALKEPLTLTAILNGMDYALDFGLSIYIYIQVYMALFFVICLILQLICVYKINLNIKRTKIGFFSLSALLLVYAISFTSLPLSAFWPNDKIQPGEIVNWNPPERRSLHKRGYLATYLIELFTGYSSRVKQLQPIMDTPSGIEEIPALKATGKIIFIQVESLDYDLLNAAVGDEYVMPFLHDLQKAAIIIPIDGAKKLGSANSDFEIFTGNIASSNYIHYTFTKTFPNSLLSEISKKISPSFAFHGMPYFYMNQGPAYTAQGVEHVLCLEEMQREGITPRHMWGDGVIADQDMFPLALSKIPQSGNFFQFIITMNMHTFENPRDVCPQMYFTTGDDHAFYSCSRSTDDAIRNYITHVPDGTLVVIWGDHRSYSRDNSGKIPFIAFVKGEEHPFDGSHLQGLTRSKMHFYLEKIIRPLL</sequence>
<feature type="transmembrane region" description="Helical" evidence="6">
    <location>
        <begin position="59"/>
        <end position="78"/>
    </location>
</feature>
<dbReference type="GO" id="GO:0005886">
    <property type="term" value="C:plasma membrane"/>
    <property type="evidence" value="ECO:0007669"/>
    <property type="project" value="UniProtKB-SubCell"/>
</dbReference>
<evidence type="ECO:0000256" key="2">
    <source>
        <dbReference type="ARBA" id="ARBA00022475"/>
    </source>
</evidence>
<dbReference type="RefSeq" id="WP_227119059.1">
    <property type="nucleotide sequence ID" value="NZ_LT598928.1"/>
</dbReference>
<evidence type="ECO:0000259" key="7">
    <source>
        <dbReference type="Pfam" id="PF00884"/>
    </source>
</evidence>
<comment type="subcellular location">
    <subcellularLocation>
        <location evidence="1">Cell membrane</location>
        <topology evidence="1">Multi-pass membrane protein</topology>
    </subcellularLocation>
</comment>
<evidence type="ECO:0000313" key="8">
    <source>
        <dbReference type="EMBL" id="SBW00849.1"/>
    </source>
</evidence>
<dbReference type="InterPro" id="IPR017850">
    <property type="entry name" value="Alkaline_phosphatase_core_sf"/>
</dbReference>
<organism evidence="8">
    <name type="scientific">uncultured Desulfovibrio sp</name>
    <dbReference type="NCBI Taxonomy" id="167968"/>
    <lineage>
        <taxon>Bacteria</taxon>
        <taxon>Pseudomonadati</taxon>
        <taxon>Thermodesulfobacteriota</taxon>
        <taxon>Desulfovibrionia</taxon>
        <taxon>Desulfovibrionales</taxon>
        <taxon>Desulfovibrionaceae</taxon>
        <taxon>Desulfovibrio</taxon>
        <taxon>environmental samples</taxon>
    </lineage>
</organism>
<dbReference type="AlphaFoldDB" id="A0A212JN38"/>
<feature type="transmembrane region" description="Helical" evidence="6">
    <location>
        <begin position="36"/>
        <end position="52"/>
    </location>
</feature>
<keyword evidence="5 6" id="KW-0472">Membrane</keyword>
<keyword evidence="3 6" id="KW-0812">Transmembrane</keyword>
<protein>
    <recommendedName>
        <fullName evidence="7">Sulfatase N-terminal domain-containing protein</fullName>
    </recommendedName>
</protein>
<dbReference type="PANTHER" id="PTHR47371:SF3">
    <property type="entry name" value="PHOSPHOGLYCEROL TRANSFERASE I"/>
    <property type="match status" value="1"/>
</dbReference>
<dbReference type="InterPro" id="IPR000917">
    <property type="entry name" value="Sulfatase_N"/>
</dbReference>
<feature type="domain" description="Sulfatase N-terminal" evidence="7">
    <location>
        <begin position="228"/>
        <end position="449"/>
    </location>
</feature>
<dbReference type="Gene3D" id="3.40.720.10">
    <property type="entry name" value="Alkaline Phosphatase, subunit A"/>
    <property type="match status" value="1"/>
</dbReference>
<feature type="transmembrane region" description="Helical" evidence="6">
    <location>
        <begin position="12"/>
        <end position="30"/>
    </location>
</feature>
<evidence type="ECO:0000256" key="3">
    <source>
        <dbReference type="ARBA" id="ARBA00022692"/>
    </source>
</evidence>
<dbReference type="SUPFAM" id="SSF53649">
    <property type="entry name" value="Alkaline phosphatase-like"/>
    <property type="match status" value="1"/>
</dbReference>
<gene>
    <name evidence="8" type="ORF">KM92DES2_11413</name>
</gene>
<accession>A0A212JN38</accession>
<name>A0A212JN38_9BACT</name>
<dbReference type="EMBL" id="FLUP01000001">
    <property type="protein sequence ID" value="SBW00849.1"/>
    <property type="molecule type" value="Genomic_DNA"/>
</dbReference>
<evidence type="ECO:0000256" key="5">
    <source>
        <dbReference type="ARBA" id="ARBA00023136"/>
    </source>
</evidence>
<proteinExistence type="predicted"/>
<evidence type="ECO:0000256" key="4">
    <source>
        <dbReference type="ARBA" id="ARBA00022989"/>
    </source>
</evidence>
<feature type="transmembrane region" description="Helical" evidence="6">
    <location>
        <begin position="101"/>
        <end position="124"/>
    </location>
</feature>
<feature type="transmembrane region" description="Helical" evidence="6">
    <location>
        <begin position="136"/>
        <end position="161"/>
    </location>
</feature>
<keyword evidence="4 6" id="KW-1133">Transmembrane helix</keyword>
<keyword evidence="2" id="KW-1003">Cell membrane</keyword>
<dbReference type="PANTHER" id="PTHR47371">
    <property type="entry name" value="LIPOTEICHOIC ACID SYNTHASE"/>
    <property type="match status" value="1"/>
</dbReference>
<dbReference type="InterPro" id="IPR050448">
    <property type="entry name" value="OpgB/LTA_synthase_biosynth"/>
</dbReference>